<evidence type="ECO:0000256" key="1">
    <source>
        <dbReference type="SAM" id="MobiDB-lite"/>
    </source>
</evidence>
<dbReference type="EMBL" id="CAXKWB010008263">
    <property type="protein sequence ID" value="CAL4090392.1"/>
    <property type="molecule type" value="Genomic_DNA"/>
</dbReference>
<proteinExistence type="predicted"/>
<keyword evidence="3" id="KW-1185">Reference proteome</keyword>
<feature type="region of interest" description="Disordered" evidence="1">
    <location>
        <begin position="608"/>
        <end position="646"/>
    </location>
</feature>
<feature type="region of interest" description="Disordered" evidence="1">
    <location>
        <begin position="454"/>
        <end position="492"/>
    </location>
</feature>
<accession>A0AAV2QK46</accession>
<feature type="region of interest" description="Disordered" evidence="1">
    <location>
        <begin position="504"/>
        <end position="529"/>
    </location>
</feature>
<name>A0AAV2QK46_MEGNR</name>
<gene>
    <name evidence="2" type="ORF">MNOR_LOCUS14015</name>
</gene>
<dbReference type="Proteomes" id="UP001497623">
    <property type="component" value="Unassembled WGS sequence"/>
</dbReference>
<sequence>MVGRLLREDNSMMGPIMQEDEYTISVKLRRPVDAPCALPPVISLDANNQSVFVSPSDNATIMHAHATKMVDGIPQPVTIGGATLPRRLPALMAPLSTELTGMNQTQSLSRKHIKEGKGHIVLDMHSIENENAPQRPPPPPMLDCKTLVPVSKGISPTRTENTRTDNGVTHGCLQLPIVQVFAADNSLVAKNNFKAPIKIMEDSDDSKMLVVPSDNKVVESGSLFVPRIAQHCRGDGELYVPPVDEQNLKTLKKEVPVARGNSKRNRNKQNGSLVTKNAANKSIPAIIFESVPPSPSENYLARDPKKIELNTVTSPTKPNVTLNTMSPGSLSVIPTSQQFQSSNVSTKEEIHDSDVKTSIVSKRQTRPRLTLNTMSPGSLLVTAPPTISPDITPKIAPEVPPRFIVKNLTSGFDEINTNKTAPPTLVRSSSRVATARAHLSGMLNQHMERNPSLHKYSSTMPRKPFSPKLFTQRTRSSPLPNLNSQPYSPTSRASFSPAFITQMNSPDTPPVSKRGPNISQPFSPEPPPRSILPWFAPRPNPESPSSEIHSPIYTPMSTPPISAEDSGIMPSFTHIIQDDTHSPTATSCTSSPDWTIDYVSPRGSIYYAYKGDESNSSEEEDSSSATTTPSSPDYPDDLGKGNNNLV</sequence>
<dbReference type="AlphaFoldDB" id="A0AAV2QK46"/>
<evidence type="ECO:0000313" key="3">
    <source>
        <dbReference type="Proteomes" id="UP001497623"/>
    </source>
</evidence>
<evidence type="ECO:0000313" key="2">
    <source>
        <dbReference type="EMBL" id="CAL4090392.1"/>
    </source>
</evidence>
<feature type="compositionally biased region" description="Polar residues" evidence="1">
    <location>
        <begin position="469"/>
        <end position="492"/>
    </location>
</feature>
<reference evidence="2 3" key="1">
    <citation type="submission" date="2024-05" db="EMBL/GenBank/DDBJ databases">
        <authorList>
            <person name="Wallberg A."/>
        </authorList>
    </citation>
    <scope>NUCLEOTIDE SEQUENCE [LARGE SCALE GENOMIC DNA]</scope>
</reference>
<organism evidence="2 3">
    <name type="scientific">Meganyctiphanes norvegica</name>
    <name type="common">Northern krill</name>
    <name type="synonym">Thysanopoda norvegica</name>
    <dbReference type="NCBI Taxonomy" id="48144"/>
    <lineage>
        <taxon>Eukaryota</taxon>
        <taxon>Metazoa</taxon>
        <taxon>Ecdysozoa</taxon>
        <taxon>Arthropoda</taxon>
        <taxon>Crustacea</taxon>
        <taxon>Multicrustacea</taxon>
        <taxon>Malacostraca</taxon>
        <taxon>Eumalacostraca</taxon>
        <taxon>Eucarida</taxon>
        <taxon>Euphausiacea</taxon>
        <taxon>Euphausiidae</taxon>
        <taxon>Meganyctiphanes</taxon>
    </lineage>
</organism>
<feature type="compositionally biased region" description="Low complexity" evidence="1">
    <location>
        <begin position="623"/>
        <end position="633"/>
    </location>
</feature>
<protein>
    <submittedName>
        <fullName evidence="2">Uncharacterized protein</fullName>
    </submittedName>
</protein>
<comment type="caution">
    <text evidence="2">The sequence shown here is derived from an EMBL/GenBank/DDBJ whole genome shotgun (WGS) entry which is preliminary data.</text>
</comment>